<comment type="similarity">
    <text evidence="2">Belongs to the MSOX/MTOX family.</text>
</comment>
<accession>A0AAN6PNY3</accession>
<dbReference type="PANTHER" id="PTHR10961:SF46">
    <property type="entry name" value="PEROXISOMAL SARCOSINE OXIDASE"/>
    <property type="match status" value="1"/>
</dbReference>
<dbReference type="InterPro" id="IPR006076">
    <property type="entry name" value="FAD-dep_OxRdtase"/>
</dbReference>
<keyword evidence="8" id="KW-1185">Reference proteome</keyword>
<evidence type="ECO:0000313" key="7">
    <source>
        <dbReference type="EMBL" id="KAK4044247.1"/>
    </source>
</evidence>
<dbReference type="InterPro" id="IPR045170">
    <property type="entry name" value="MTOX"/>
</dbReference>
<dbReference type="GO" id="GO:0050660">
    <property type="term" value="F:flavin adenine dinucleotide binding"/>
    <property type="evidence" value="ECO:0007669"/>
    <property type="project" value="InterPro"/>
</dbReference>
<reference evidence="8" key="1">
    <citation type="journal article" date="2023" name="Mol. Phylogenet. Evol.">
        <title>Genome-scale phylogeny and comparative genomics of the fungal order Sordariales.</title>
        <authorList>
            <person name="Hensen N."/>
            <person name="Bonometti L."/>
            <person name="Westerberg I."/>
            <person name="Brannstrom I.O."/>
            <person name="Guillou S."/>
            <person name="Cros-Aarteil S."/>
            <person name="Calhoun S."/>
            <person name="Haridas S."/>
            <person name="Kuo A."/>
            <person name="Mondo S."/>
            <person name="Pangilinan J."/>
            <person name="Riley R."/>
            <person name="LaButti K."/>
            <person name="Andreopoulos B."/>
            <person name="Lipzen A."/>
            <person name="Chen C."/>
            <person name="Yan M."/>
            <person name="Daum C."/>
            <person name="Ng V."/>
            <person name="Clum A."/>
            <person name="Steindorff A."/>
            <person name="Ohm R.A."/>
            <person name="Martin F."/>
            <person name="Silar P."/>
            <person name="Natvig D.O."/>
            <person name="Lalanne C."/>
            <person name="Gautier V."/>
            <person name="Ament-Velasquez S.L."/>
            <person name="Kruys A."/>
            <person name="Hutchinson M.I."/>
            <person name="Powell A.J."/>
            <person name="Barry K."/>
            <person name="Miller A.N."/>
            <person name="Grigoriev I.V."/>
            <person name="Debuchy R."/>
            <person name="Gladieux P."/>
            <person name="Hiltunen Thoren M."/>
            <person name="Johannesson H."/>
        </authorList>
    </citation>
    <scope>NUCLEOTIDE SEQUENCE [LARGE SCALE GENOMIC DNA]</scope>
    <source>
        <strain evidence="8">CBS 284.82</strain>
    </source>
</reference>
<dbReference type="Gene3D" id="3.30.9.10">
    <property type="entry name" value="D-Amino Acid Oxidase, subunit A, domain 2"/>
    <property type="match status" value="1"/>
</dbReference>
<dbReference type="EMBL" id="MU854320">
    <property type="protein sequence ID" value="KAK4044247.1"/>
    <property type="molecule type" value="Genomic_DNA"/>
</dbReference>
<organism evidence="7 8">
    <name type="scientific">Parachaetomium inaequale</name>
    <dbReference type="NCBI Taxonomy" id="2588326"/>
    <lineage>
        <taxon>Eukaryota</taxon>
        <taxon>Fungi</taxon>
        <taxon>Dikarya</taxon>
        <taxon>Ascomycota</taxon>
        <taxon>Pezizomycotina</taxon>
        <taxon>Sordariomycetes</taxon>
        <taxon>Sordariomycetidae</taxon>
        <taxon>Sordariales</taxon>
        <taxon>Chaetomiaceae</taxon>
        <taxon>Parachaetomium</taxon>
    </lineage>
</organism>
<evidence type="ECO:0000256" key="4">
    <source>
        <dbReference type="ARBA" id="ARBA00022827"/>
    </source>
</evidence>
<dbReference type="GO" id="GO:0008115">
    <property type="term" value="F:sarcosine oxidase activity"/>
    <property type="evidence" value="ECO:0007669"/>
    <property type="project" value="TreeGrafter"/>
</dbReference>
<proteinExistence type="inferred from homology"/>
<comment type="caution">
    <text evidence="7">The sequence shown here is derived from an EMBL/GenBank/DDBJ whole genome shotgun (WGS) entry which is preliminary data.</text>
</comment>
<gene>
    <name evidence="7" type="ORF">C8A01DRAFT_42919</name>
</gene>
<evidence type="ECO:0000256" key="1">
    <source>
        <dbReference type="ARBA" id="ARBA00001974"/>
    </source>
</evidence>
<dbReference type="PANTHER" id="PTHR10961">
    <property type="entry name" value="PEROXISOMAL SARCOSINE OXIDASE"/>
    <property type="match status" value="1"/>
</dbReference>
<keyword evidence="4" id="KW-0274">FAD</keyword>
<comment type="cofactor">
    <cofactor evidence="1">
        <name>FAD</name>
        <dbReference type="ChEBI" id="CHEBI:57692"/>
    </cofactor>
</comment>
<dbReference type="SUPFAM" id="SSF51905">
    <property type="entry name" value="FAD/NAD(P)-binding domain"/>
    <property type="match status" value="1"/>
</dbReference>
<dbReference type="Proteomes" id="UP001303115">
    <property type="component" value="Unassembled WGS sequence"/>
</dbReference>
<dbReference type="GO" id="GO:0004657">
    <property type="term" value="F:proline dehydrogenase activity"/>
    <property type="evidence" value="ECO:0007669"/>
    <property type="project" value="TreeGrafter"/>
</dbReference>
<dbReference type="Pfam" id="PF01266">
    <property type="entry name" value="DAO"/>
    <property type="match status" value="1"/>
</dbReference>
<evidence type="ECO:0000256" key="3">
    <source>
        <dbReference type="ARBA" id="ARBA00022630"/>
    </source>
</evidence>
<protein>
    <submittedName>
        <fullName evidence="7">FAD dependent oxidoreductase</fullName>
    </submittedName>
</protein>
<dbReference type="Gene3D" id="3.50.50.60">
    <property type="entry name" value="FAD/NAD(P)-binding domain"/>
    <property type="match status" value="1"/>
</dbReference>
<keyword evidence="5" id="KW-0560">Oxidoreductase</keyword>
<dbReference type="AlphaFoldDB" id="A0AAN6PNY3"/>
<dbReference type="GO" id="GO:0050031">
    <property type="term" value="F:L-pipecolate oxidase activity"/>
    <property type="evidence" value="ECO:0007669"/>
    <property type="project" value="TreeGrafter"/>
</dbReference>
<evidence type="ECO:0000259" key="6">
    <source>
        <dbReference type="Pfam" id="PF01266"/>
    </source>
</evidence>
<keyword evidence="3" id="KW-0285">Flavoprotein</keyword>
<evidence type="ECO:0000313" key="8">
    <source>
        <dbReference type="Proteomes" id="UP001303115"/>
    </source>
</evidence>
<evidence type="ECO:0000256" key="2">
    <source>
        <dbReference type="ARBA" id="ARBA00010989"/>
    </source>
</evidence>
<name>A0AAN6PNY3_9PEZI</name>
<dbReference type="InterPro" id="IPR036188">
    <property type="entry name" value="FAD/NAD-bd_sf"/>
</dbReference>
<feature type="domain" description="FAD dependent oxidoreductase" evidence="6">
    <location>
        <begin position="23"/>
        <end position="436"/>
    </location>
</feature>
<sequence>MAAAAASSSLPPSSQPFSPPSSILIIGSGVLGLSTALALARRDAFSRCSITVVDRSDPSQPGAFPSPDAASIDASRVIRADYADPAYTALGDEAQAQWRKQDKPTDLGAQGRYHETGLLLVGDATPPAPAAAPAGEGLKPKLTGVDYARMSWANVLSLASKAPDLAARVRELPNREAIRDALGTGGSSGSWGYANYNSGWANAATSMAWLLDQVQQTGRVNFVPGTVVSLERNGDAVTGATLSDGRVLSADLIVVAAGAWTGGLVDLAGQAVATGQVMAYLDITEAEQEKLANIPVILNLSTGLFIIPPTDRVLKVARHAYGYINPVTLANPPLPLSPNSPPTPEVSLPRTTLTHPSLTIPGSAATDLRRALREMIPWPALHDRPFSKTRLCWYSDTPNADFLIDYHPHWRGLFVATGDSGHAFKFLPVIGDKVADCIMRDCPAAFRGKWEWKVTAGSGSGAAAAAVFTEDGSRGGTPGIVLADALVEGEGVVSASE</sequence>
<evidence type="ECO:0000256" key="5">
    <source>
        <dbReference type="ARBA" id="ARBA00023002"/>
    </source>
</evidence>